<feature type="domain" description="SANT" evidence="10">
    <location>
        <begin position="62"/>
        <end position="113"/>
    </location>
</feature>
<protein>
    <submittedName>
        <fullName evidence="11">ELM2 and SANT domain-containing protein 1</fullName>
    </submittedName>
</protein>
<dbReference type="FunFam" id="1.10.10.60:FF:000086">
    <property type="entry name" value="transcriptional-regulating factor 1 isoform X1"/>
    <property type="match status" value="1"/>
</dbReference>
<feature type="domain" description="ELM2" evidence="9">
    <location>
        <begin position="1"/>
        <end position="47"/>
    </location>
</feature>
<keyword evidence="4" id="KW-0805">Transcription regulation</keyword>
<evidence type="ECO:0000256" key="8">
    <source>
        <dbReference type="SAM" id="MobiDB-lite"/>
    </source>
</evidence>
<dbReference type="Proteomes" id="UP000646548">
    <property type="component" value="Unassembled WGS sequence"/>
</dbReference>
<dbReference type="GO" id="GO:0003677">
    <property type="term" value="F:DNA binding"/>
    <property type="evidence" value="ECO:0007669"/>
    <property type="project" value="UniProtKB-KW"/>
</dbReference>
<dbReference type="InterPro" id="IPR001005">
    <property type="entry name" value="SANT/Myb"/>
</dbReference>
<dbReference type="InterPro" id="IPR017884">
    <property type="entry name" value="SANT_dom"/>
</dbReference>
<proteinExistence type="predicted"/>
<evidence type="ECO:0000256" key="7">
    <source>
        <dbReference type="ARBA" id="ARBA00023242"/>
    </source>
</evidence>
<dbReference type="GO" id="GO:0000118">
    <property type="term" value="C:histone deacetylase complex"/>
    <property type="evidence" value="ECO:0007669"/>
    <property type="project" value="TreeGrafter"/>
</dbReference>
<dbReference type="InterPro" id="IPR009057">
    <property type="entry name" value="Homeodomain-like_sf"/>
</dbReference>
<evidence type="ECO:0000256" key="3">
    <source>
        <dbReference type="ARBA" id="ARBA00022990"/>
    </source>
</evidence>
<dbReference type="EMBL" id="WKFB01000183">
    <property type="protein sequence ID" value="KAF6732739.1"/>
    <property type="molecule type" value="Genomic_DNA"/>
</dbReference>
<comment type="subcellular location">
    <subcellularLocation>
        <location evidence="1">Nucleus</location>
    </subcellularLocation>
</comment>
<evidence type="ECO:0000256" key="1">
    <source>
        <dbReference type="ARBA" id="ARBA00004123"/>
    </source>
</evidence>
<accession>A0A834CP91</accession>
<reference evidence="11" key="1">
    <citation type="journal article" name="BMC Genomics">
        <title>Long-read sequencing and de novo genome assembly of marine medaka (Oryzias melastigma).</title>
        <authorList>
            <person name="Liang P."/>
            <person name="Saqib H.S.A."/>
            <person name="Ni X."/>
            <person name="Shen Y."/>
        </authorList>
    </citation>
    <scope>NUCLEOTIDE SEQUENCE</scope>
    <source>
        <strain evidence="11">Bigg-433</strain>
    </source>
</reference>
<sequence>MTVEDLMHLACSSVVFGGGTNQELAHHCLHQCEGDIMAALSMLLLKNPIFPRSHHLSRYHYSGSDSWTAAERRQFNKGIGTYKKDFFMVQKQVTTKTVAQCVEFYYTYKKQVKIGRSGTLVYGVAEPPESRTAAEELDLKGSHTLELQPEEDSRKWEGSPDRKPDVCPTGATHTLQSTENAGPVFIVKNQEHVVRDPPLSRVIHPPAANPKPRYDATARRSSPSAGQPRAHRSGGGIPLQEVRQGFLQSKEP</sequence>
<dbReference type="Gene3D" id="1.10.10.60">
    <property type="entry name" value="Homeodomain-like"/>
    <property type="match status" value="1"/>
</dbReference>
<evidence type="ECO:0000256" key="6">
    <source>
        <dbReference type="ARBA" id="ARBA00023163"/>
    </source>
</evidence>
<dbReference type="InterPro" id="IPR051066">
    <property type="entry name" value="Trans_reg/Corepressor"/>
</dbReference>
<keyword evidence="5" id="KW-0238">DNA-binding</keyword>
<dbReference type="GO" id="GO:0003714">
    <property type="term" value="F:transcription corepressor activity"/>
    <property type="evidence" value="ECO:0007669"/>
    <property type="project" value="TreeGrafter"/>
</dbReference>
<gene>
    <name evidence="11" type="ORF">FQA47_008347</name>
</gene>
<dbReference type="PROSITE" id="PS51293">
    <property type="entry name" value="SANT"/>
    <property type="match status" value="1"/>
</dbReference>
<feature type="region of interest" description="Disordered" evidence="8">
    <location>
        <begin position="140"/>
        <end position="179"/>
    </location>
</feature>
<dbReference type="SUPFAM" id="SSF46689">
    <property type="entry name" value="Homeodomain-like"/>
    <property type="match status" value="1"/>
</dbReference>
<feature type="region of interest" description="Disordered" evidence="8">
    <location>
        <begin position="196"/>
        <end position="252"/>
    </location>
</feature>
<dbReference type="PANTHER" id="PTHR16089">
    <property type="entry name" value="REST COREPRESSOR COREST PROTEIN-RELATED"/>
    <property type="match status" value="1"/>
</dbReference>
<evidence type="ECO:0000313" key="12">
    <source>
        <dbReference type="Proteomes" id="UP000646548"/>
    </source>
</evidence>
<dbReference type="GO" id="GO:0005667">
    <property type="term" value="C:transcription regulator complex"/>
    <property type="evidence" value="ECO:0007669"/>
    <property type="project" value="TreeGrafter"/>
</dbReference>
<keyword evidence="3" id="KW-0007">Acetylation</keyword>
<keyword evidence="2" id="KW-0597">Phosphoprotein</keyword>
<organism evidence="11 12">
    <name type="scientific">Oryzias melastigma</name>
    <name type="common">Marine medaka</name>
    <dbReference type="NCBI Taxonomy" id="30732"/>
    <lineage>
        <taxon>Eukaryota</taxon>
        <taxon>Metazoa</taxon>
        <taxon>Chordata</taxon>
        <taxon>Craniata</taxon>
        <taxon>Vertebrata</taxon>
        <taxon>Euteleostomi</taxon>
        <taxon>Actinopterygii</taxon>
        <taxon>Neopterygii</taxon>
        <taxon>Teleostei</taxon>
        <taxon>Neoteleostei</taxon>
        <taxon>Acanthomorphata</taxon>
        <taxon>Ovalentaria</taxon>
        <taxon>Atherinomorphae</taxon>
        <taxon>Beloniformes</taxon>
        <taxon>Adrianichthyidae</taxon>
        <taxon>Oryziinae</taxon>
        <taxon>Oryzias</taxon>
    </lineage>
</organism>
<evidence type="ECO:0000259" key="10">
    <source>
        <dbReference type="PROSITE" id="PS51293"/>
    </source>
</evidence>
<dbReference type="GO" id="GO:0006357">
    <property type="term" value="P:regulation of transcription by RNA polymerase II"/>
    <property type="evidence" value="ECO:0007669"/>
    <property type="project" value="TreeGrafter"/>
</dbReference>
<evidence type="ECO:0000256" key="2">
    <source>
        <dbReference type="ARBA" id="ARBA00022553"/>
    </source>
</evidence>
<feature type="compositionally biased region" description="Basic and acidic residues" evidence="8">
    <location>
        <begin position="151"/>
        <end position="165"/>
    </location>
</feature>
<dbReference type="SMART" id="SM00717">
    <property type="entry name" value="SANT"/>
    <property type="match status" value="1"/>
</dbReference>
<name>A0A834CP91_ORYME</name>
<dbReference type="PROSITE" id="PS51156">
    <property type="entry name" value="ELM2"/>
    <property type="match status" value="1"/>
</dbReference>
<dbReference type="AlphaFoldDB" id="A0A834CP91"/>
<evidence type="ECO:0000256" key="4">
    <source>
        <dbReference type="ARBA" id="ARBA00023015"/>
    </source>
</evidence>
<evidence type="ECO:0000256" key="5">
    <source>
        <dbReference type="ARBA" id="ARBA00023125"/>
    </source>
</evidence>
<dbReference type="InterPro" id="IPR000949">
    <property type="entry name" value="ELM2_dom"/>
</dbReference>
<keyword evidence="7" id="KW-0539">Nucleus</keyword>
<evidence type="ECO:0000313" key="11">
    <source>
        <dbReference type="EMBL" id="KAF6732739.1"/>
    </source>
</evidence>
<keyword evidence="6" id="KW-0804">Transcription</keyword>
<dbReference type="PANTHER" id="PTHR16089:SF24">
    <property type="entry name" value="MITOTIC DEACETYLASE-ASSOCIATED SANT DOMAIN PROTEIN"/>
    <property type="match status" value="1"/>
</dbReference>
<evidence type="ECO:0000259" key="9">
    <source>
        <dbReference type="PROSITE" id="PS51156"/>
    </source>
</evidence>
<comment type="caution">
    <text evidence="11">The sequence shown here is derived from an EMBL/GenBank/DDBJ whole genome shotgun (WGS) entry which is preliminary data.</text>
</comment>